<organism evidence="5 6">
    <name type="scientific">Ligilactobacillus murinus</name>
    <dbReference type="NCBI Taxonomy" id="1622"/>
    <lineage>
        <taxon>Bacteria</taxon>
        <taxon>Bacillati</taxon>
        <taxon>Bacillota</taxon>
        <taxon>Bacilli</taxon>
        <taxon>Lactobacillales</taxon>
        <taxon>Lactobacillaceae</taxon>
        <taxon>Ligilactobacillus</taxon>
    </lineage>
</organism>
<feature type="active site" evidence="1">
    <location>
        <position position="175"/>
    </location>
</feature>
<dbReference type="EMBL" id="QZFR01000052">
    <property type="protein sequence ID" value="RXV70763.1"/>
    <property type="molecule type" value="Genomic_DNA"/>
</dbReference>
<dbReference type="SUPFAM" id="SSF140931">
    <property type="entry name" value="Fic-like"/>
    <property type="match status" value="1"/>
</dbReference>
<dbReference type="AlphaFoldDB" id="A0A4Q2ALN7"/>
<reference evidence="5 6" key="1">
    <citation type="submission" date="2018-09" db="EMBL/GenBank/DDBJ databases">
        <title>Murine metabolic-syndrome-specific gut microbial biobank.</title>
        <authorList>
            <person name="Liu C."/>
        </authorList>
    </citation>
    <scope>NUCLEOTIDE SEQUENCE [LARGE SCALE GENOMIC DNA]</scope>
    <source>
        <strain evidence="5 6">C-30</strain>
    </source>
</reference>
<dbReference type="PANTHER" id="PTHR13504">
    <property type="entry name" value="FIDO DOMAIN-CONTAINING PROTEIN DDB_G0283145"/>
    <property type="match status" value="1"/>
</dbReference>
<feature type="domain" description="Fido" evidence="4">
    <location>
        <begin position="95"/>
        <end position="213"/>
    </location>
</feature>
<evidence type="ECO:0000313" key="5">
    <source>
        <dbReference type="EMBL" id="RXV70763.1"/>
    </source>
</evidence>
<gene>
    <name evidence="5" type="ORF">D6C19_07460</name>
</gene>
<dbReference type="InterPro" id="IPR003812">
    <property type="entry name" value="Fido"/>
</dbReference>
<sequence length="213" mass="24481">MRPPFSITDKMLKLTVEITQAVTLLELQHQRDLHLRKENRIRSIHSSLAIEQNTLSLEQVTAIIAGKRVLGEPKEIREVQNAYEAYEEVFKFDPYSIENLLAAHRLMTKGLVKESGAFRERDVGVYDGNGTVVHIGARPQFVYGLVDDLFKWAKKTDIPALIKSCVVHFELEMIHPFLDGNGRMGRLWQNLLLAKWQPVFEWIPIESQVHNPV</sequence>
<evidence type="ECO:0000256" key="2">
    <source>
        <dbReference type="PIRSR" id="PIRSR640198-2"/>
    </source>
</evidence>
<dbReference type="InterPro" id="IPR036597">
    <property type="entry name" value="Fido-like_dom_sf"/>
</dbReference>
<accession>A0A4Q2ALN7</accession>
<evidence type="ECO:0000256" key="1">
    <source>
        <dbReference type="PIRSR" id="PIRSR640198-1"/>
    </source>
</evidence>
<keyword evidence="2" id="KW-0067">ATP-binding</keyword>
<dbReference type="PANTHER" id="PTHR13504:SF38">
    <property type="entry name" value="FIDO DOMAIN-CONTAINING PROTEIN"/>
    <property type="match status" value="1"/>
</dbReference>
<protein>
    <submittedName>
        <fullName evidence="5">Fic family protein</fullName>
    </submittedName>
</protein>
<comment type="caution">
    <text evidence="5">The sequence shown here is derived from an EMBL/GenBank/DDBJ whole genome shotgun (WGS) entry which is preliminary data.</text>
</comment>
<dbReference type="Gene3D" id="1.10.3290.10">
    <property type="entry name" value="Fido-like domain"/>
    <property type="match status" value="1"/>
</dbReference>
<dbReference type="OrthoDB" id="9813719at2"/>
<evidence type="ECO:0000259" key="4">
    <source>
        <dbReference type="PROSITE" id="PS51459"/>
    </source>
</evidence>
<dbReference type="RefSeq" id="WP_119448361.1">
    <property type="nucleotide sequence ID" value="NZ_QWMU01000048.1"/>
</dbReference>
<evidence type="ECO:0000256" key="3">
    <source>
        <dbReference type="PIRSR" id="PIRSR640198-3"/>
    </source>
</evidence>
<keyword evidence="2" id="KW-0547">Nucleotide-binding</keyword>
<dbReference type="GO" id="GO:0005524">
    <property type="term" value="F:ATP binding"/>
    <property type="evidence" value="ECO:0007669"/>
    <property type="project" value="UniProtKB-KW"/>
</dbReference>
<dbReference type="Pfam" id="PF02661">
    <property type="entry name" value="Fic"/>
    <property type="match status" value="1"/>
</dbReference>
<evidence type="ECO:0000313" key="6">
    <source>
        <dbReference type="Proteomes" id="UP000289316"/>
    </source>
</evidence>
<dbReference type="InterPro" id="IPR040198">
    <property type="entry name" value="Fido_containing"/>
</dbReference>
<proteinExistence type="predicted"/>
<feature type="binding site" evidence="2">
    <location>
        <begin position="179"/>
        <end position="186"/>
    </location>
    <ligand>
        <name>ATP</name>
        <dbReference type="ChEBI" id="CHEBI:30616"/>
    </ligand>
</feature>
<dbReference type="Proteomes" id="UP000289316">
    <property type="component" value="Unassembled WGS sequence"/>
</dbReference>
<feature type="site" description="Important for autoinhibition of adenylyltransferase activity" evidence="3">
    <location>
        <position position="51"/>
    </location>
</feature>
<dbReference type="PROSITE" id="PS51459">
    <property type="entry name" value="FIDO"/>
    <property type="match status" value="1"/>
</dbReference>
<name>A0A4Q2ALN7_9LACO</name>